<name>A0AAV8TPI3_9ROSI</name>
<dbReference type="EMBL" id="JAIWQS010000004">
    <property type="protein sequence ID" value="KAJ8768155.1"/>
    <property type="molecule type" value="Genomic_DNA"/>
</dbReference>
<dbReference type="InterPro" id="IPR024752">
    <property type="entry name" value="Myb/SANT-like_dom"/>
</dbReference>
<organism evidence="2 3">
    <name type="scientific">Erythroxylum novogranatense</name>
    <dbReference type="NCBI Taxonomy" id="1862640"/>
    <lineage>
        <taxon>Eukaryota</taxon>
        <taxon>Viridiplantae</taxon>
        <taxon>Streptophyta</taxon>
        <taxon>Embryophyta</taxon>
        <taxon>Tracheophyta</taxon>
        <taxon>Spermatophyta</taxon>
        <taxon>Magnoliopsida</taxon>
        <taxon>eudicotyledons</taxon>
        <taxon>Gunneridae</taxon>
        <taxon>Pentapetalae</taxon>
        <taxon>rosids</taxon>
        <taxon>fabids</taxon>
        <taxon>Malpighiales</taxon>
        <taxon>Erythroxylaceae</taxon>
        <taxon>Erythroxylum</taxon>
    </lineage>
</organism>
<dbReference type="Pfam" id="PF12776">
    <property type="entry name" value="Myb_DNA-bind_3"/>
    <property type="match status" value="1"/>
</dbReference>
<proteinExistence type="predicted"/>
<comment type="caution">
    <text evidence="2">The sequence shown here is derived from an EMBL/GenBank/DDBJ whole genome shotgun (WGS) entry which is preliminary data.</text>
</comment>
<dbReference type="PANTHER" id="PTHR48464:SF1">
    <property type="entry name" value="MYB_SANT-LIKE DOMAIN-CONTAINING PROTEIN"/>
    <property type="match status" value="1"/>
</dbReference>
<dbReference type="Proteomes" id="UP001159364">
    <property type="component" value="Linkage Group LG04"/>
</dbReference>
<evidence type="ECO:0000313" key="2">
    <source>
        <dbReference type="EMBL" id="KAJ8768155.1"/>
    </source>
</evidence>
<accession>A0AAV8TPI3</accession>
<evidence type="ECO:0000313" key="3">
    <source>
        <dbReference type="Proteomes" id="UP001159364"/>
    </source>
</evidence>
<sequence length="320" mass="36701">MNSSSTIDSQSSKGTKGKWNYDEDVVLVSCMVNLHNVETYNADTGFKAGYLNELERMVATKLPNSNLKARPHIESRIKTLKEEWSIIYDMVKKDTSGFGWDSERKMVTAEDHVWNSYLSISIELLTCFNHKDAAQFRRKSFPFYNELTGIYGKDRATENDAQIAVDILEEMERQEGVGESNEGGEDQYEHGLHDIDESFIRPQASNLERQAGNIFKKRKNRRNDRGEANCADSLIVAVRKLGDTINHIGKKLCKSIGTERYIEQRLKQLDSSLGEIEGLTDDERDTALGKFLDHLTQMLVFFTISPSQRIRWVRRFFATH</sequence>
<gene>
    <name evidence="2" type="ORF">K2173_021095</name>
</gene>
<protein>
    <recommendedName>
        <fullName evidence="1">Myb/SANT-like domain-containing protein</fullName>
    </recommendedName>
</protein>
<reference evidence="2 3" key="1">
    <citation type="submission" date="2021-09" db="EMBL/GenBank/DDBJ databases">
        <title>Genomic insights and catalytic innovation underlie evolution of tropane alkaloids biosynthesis.</title>
        <authorList>
            <person name="Wang Y.-J."/>
            <person name="Tian T."/>
            <person name="Huang J.-P."/>
            <person name="Huang S.-X."/>
        </authorList>
    </citation>
    <scope>NUCLEOTIDE SEQUENCE [LARGE SCALE GENOMIC DNA]</scope>
    <source>
        <strain evidence="2">KIB-2018</strain>
        <tissue evidence="2">Leaf</tissue>
    </source>
</reference>
<feature type="domain" description="Myb/SANT-like" evidence="1">
    <location>
        <begin position="18"/>
        <end position="117"/>
    </location>
</feature>
<evidence type="ECO:0000259" key="1">
    <source>
        <dbReference type="Pfam" id="PF12776"/>
    </source>
</evidence>
<keyword evidence="3" id="KW-1185">Reference proteome</keyword>
<dbReference type="PANTHER" id="PTHR48464">
    <property type="match status" value="1"/>
</dbReference>
<dbReference type="AlphaFoldDB" id="A0AAV8TPI3"/>